<reference evidence="1 2" key="1">
    <citation type="submission" date="2021-06" db="EMBL/GenBank/DDBJ databases">
        <title>Faecalicatena sp. nov. isolated from porcine feces.</title>
        <authorList>
            <person name="Oh B.S."/>
            <person name="Lee J.H."/>
        </authorList>
    </citation>
    <scope>NUCLEOTIDE SEQUENCE [LARGE SCALE GENOMIC DNA]</scope>
    <source>
        <strain evidence="1 2">AGMB00832</strain>
    </source>
</reference>
<proteinExistence type="predicted"/>
<sequence length="135" mass="16375">MNKDYHYNGTYLPHYIDEFLDFLECFYRKYPLVKVFFEVASCYTEVSLIIDRYWQQDCIFDNEKEKIFTYWKVCPSYEKGLVYSEEMLVECSVLCETKRFIYQSKIGNVEEKVLQEVEKLREFLNNKATLRDGEV</sequence>
<dbReference type="Proteomes" id="UP000723714">
    <property type="component" value="Unassembled WGS sequence"/>
</dbReference>
<comment type="caution">
    <text evidence="1">The sequence shown here is derived from an EMBL/GenBank/DDBJ whole genome shotgun (WGS) entry which is preliminary data.</text>
</comment>
<name>A0ABS6D0U1_9FIRM</name>
<dbReference type="EMBL" id="JABACJ020000002">
    <property type="protein sequence ID" value="MBU3875031.1"/>
    <property type="molecule type" value="Genomic_DNA"/>
</dbReference>
<accession>A0ABS6D0U1</accession>
<keyword evidence="2" id="KW-1185">Reference proteome</keyword>
<evidence type="ECO:0000313" key="2">
    <source>
        <dbReference type="Proteomes" id="UP000723714"/>
    </source>
</evidence>
<protein>
    <submittedName>
        <fullName evidence="1">Uncharacterized protein</fullName>
    </submittedName>
</protein>
<evidence type="ECO:0000313" key="1">
    <source>
        <dbReference type="EMBL" id="MBU3875031.1"/>
    </source>
</evidence>
<organism evidence="1 2">
    <name type="scientific">Faecalicatena faecalis</name>
    <dbReference type="NCBI Taxonomy" id="2726362"/>
    <lineage>
        <taxon>Bacteria</taxon>
        <taxon>Bacillati</taxon>
        <taxon>Bacillota</taxon>
        <taxon>Clostridia</taxon>
        <taxon>Lachnospirales</taxon>
        <taxon>Lachnospiraceae</taxon>
        <taxon>Faecalicatena</taxon>
    </lineage>
</organism>
<gene>
    <name evidence="1" type="ORF">HGO97_004280</name>
</gene>